<evidence type="ECO:0000313" key="3">
    <source>
        <dbReference type="Proteomes" id="UP000310016"/>
    </source>
</evidence>
<name>A0A4V5MRE1_9NEIS</name>
<feature type="compositionally biased region" description="Basic and acidic residues" evidence="1">
    <location>
        <begin position="134"/>
        <end position="147"/>
    </location>
</feature>
<sequence>MAPRAAQPEGFIGSSKTYWQEGLMDIERMINMHMKWKARFETALRQRIWLDAGAIAVDKGCLLSNWLHGEGWARYGFSRAWSDCVAAHSNFHRQAAIAVQQINERFDLPVQEALGGASPYALASQALEKALVRLRQEGRPEQDDGARKGAAVPSSRRVVDGAPPGREHRP</sequence>
<organism evidence="2 3">
    <name type="scientific">Chitiniphilus eburneus</name>
    <dbReference type="NCBI Taxonomy" id="2571148"/>
    <lineage>
        <taxon>Bacteria</taxon>
        <taxon>Pseudomonadati</taxon>
        <taxon>Pseudomonadota</taxon>
        <taxon>Betaproteobacteria</taxon>
        <taxon>Neisseriales</taxon>
        <taxon>Chitinibacteraceae</taxon>
        <taxon>Chitiniphilus</taxon>
    </lineage>
</organism>
<proteinExistence type="predicted"/>
<gene>
    <name evidence="2" type="ORF">FAZ21_12380</name>
</gene>
<dbReference type="AlphaFoldDB" id="A0A4V5MRE1"/>
<comment type="caution">
    <text evidence="2">The sequence shown here is derived from an EMBL/GenBank/DDBJ whole genome shotgun (WGS) entry which is preliminary data.</text>
</comment>
<reference evidence="2 3" key="1">
    <citation type="submission" date="2019-04" db="EMBL/GenBank/DDBJ databases">
        <title>Chitiniphilus eburnea sp. nov., a novel chitinolytic bacterium isolated from aquaculture sludge.</title>
        <authorList>
            <person name="Sheng M."/>
        </authorList>
    </citation>
    <scope>NUCLEOTIDE SEQUENCE [LARGE SCALE GENOMIC DNA]</scope>
    <source>
        <strain evidence="2 3">HX-2-15</strain>
    </source>
</reference>
<dbReference type="EMBL" id="SUMF01000013">
    <property type="protein sequence ID" value="TJZ73008.1"/>
    <property type="molecule type" value="Genomic_DNA"/>
</dbReference>
<accession>A0A4V5MRE1</accession>
<protein>
    <recommendedName>
        <fullName evidence="4">Chemoreceptor zinc-binding domain-containing protein</fullName>
    </recommendedName>
</protein>
<dbReference type="Gene3D" id="1.20.120.30">
    <property type="entry name" value="Aspartate receptor, ligand-binding domain"/>
    <property type="match status" value="1"/>
</dbReference>
<dbReference type="OrthoDB" id="8613985at2"/>
<evidence type="ECO:0000313" key="2">
    <source>
        <dbReference type="EMBL" id="TJZ73008.1"/>
    </source>
</evidence>
<dbReference type="Proteomes" id="UP000310016">
    <property type="component" value="Unassembled WGS sequence"/>
</dbReference>
<evidence type="ECO:0000256" key="1">
    <source>
        <dbReference type="SAM" id="MobiDB-lite"/>
    </source>
</evidence>
<evidence type="ECO:0008006" key="4">
    <source>
        <dbReference type="Google" id="ProtNLM"/>
    </source>
</evidence>
<keyword evidence="3" id="KW-1185">Reference proteome</keyword>
<feature type="region of interest" description="Disordered" evidence="1">
    <location>
        <begin position="134"/>
        <end position="170"/>
    </location>
</feature>